<dbReference type="SUPFAM" id="SSF53448">
    <property type="entry name" value="Nucleotide-diphospho-sugar transferases"/>
    <property type="match status" value="1"/>
</dbReference>
<evidence type="ECO:0000313" key="2">
    <source>
        <dbReference type="Proteomes" id="UP000016986"/>
    </source>
</evidence>
<comment type="caution">
    <text evidence="1">The sequence shown here is derived from an EMBL/GenBank/DDBJ whole genome shotgun (WGS) entry which is preliminary data.</text>
</comment>
<evidence type="ECO:0008006" key="3">
    <source>
        <dbReference type="Google" id="ProtNLM"/>
    </source>
</evidence>
<accession>U2YXJ9</accession>
<dbReference type="eggNOG" id="arCOG00673">
    <property type="taxonomic scope" value="Archaea"/>
</dbReference>
<name>U2YXJ9_9EURY</name>
<keyword evidence="2" id="KW-1185">Reference proteome</keyword>
<evidence type="ECO:0000313" key="1">
    <source>
        <dbReference type="EMBL" id="GAD53517.1"/>
    </source>
</evidence>
<dbReference type="Gene3D" id="3.90.550.10">
    <property type="entry name" value="Spore Coat Polysaccharide Biosynthesis Protein SpsA, Chain A"/>
    <property type="match status" value="1"/>
</dbReference>
<proteinExistence type="predicted"/>
<dbReference type="AlphaFoldDB" id="U2YXJ9"/>
<sequence>MVEEFCDRVHIVVGYGFEDETDPRDVFVDAGNWDVEIRYHVVADWEEKENAYTCLRGLEYVEPDSDVLLLCGDVLFRIEAVREVIQTYNKCLRDDDFNAVAVIEGIQDEMTAVRWNDEGVIESYGSIRGHQEAGIFILNSHNREDAESVLEANQEEWFPIIFKETPSKPVFVDRSARHEVNTPEHLTEARKKYEEWPTMTNSSGPV</sequence>
<dbReference type="EMBL" id="BATA01000072">
    <property type="protein sequence ID" value="GAD53517.1"/>
    <property type="molecule type" value="Genomic_DNA"/>
</dbReference>
<gene>
    <name evidence="1" type="ORF">MBEHAL_2277</name>
</gene>
<dbReference type="InterPro" id="IPR029044">
    <property type="entry name" value="Nucleotide-diphossugar_trans"/>
</dbReference>
<protein>
    <recommendedName>
        <fullName evidence="3">Nucleotidyl transferase domain-containing protein</fullName>
    </recommendedName>
</protein>
<reference evidence="1 2" key="1">
    <citation type="submission" date="2013-09" db="EMBL/GenBank/DDBJ databases">
        <title>Whole genome sequencing of Halarchaeum acidiphilum strain MH1-52-1.</title>
        <authorList>
            <person name="Shimane Y."/>
            <person name="Minegishi H."/>
            <person name="Nishi S."/>
            <person name="Echigo A."/>
            <person name="Shuto A."/>
            <person name="Konishi M."/>
            <person name="Ito T."/>
            <person name="Ohkuma M."/>
            <person name="Ohta Y."/>
            <person name="Nagano Y."/>
            <person name="Tsubouchi T."/>
            <person name="Mori K."/>
            <person name="Usui K."/>
            <person name="Kamekura M."/>
            <person name="Usami R."/>
            <person name="Takaki Y."/>
            <person name="Hatada Y."/>
        </authorList>
    </citation>
    <scope>NUCLEOTIDE SEQUENCE [LARGE SCALE GENOMIC DNA]</scope>
    <source>
        <strain evidence="1 2">JCM 16109</strain>
    </source>
</reference>
<organism evidence="1 2">
    <name type="scientific">Halarchaeum acidiphilum MH1-52-1</name>
    <dbReference type="NCBI Taxonomy" id="1261545"/>
    <lineage>
        <taxon>Archaea</taxon>
        <taxon>Methanobacteriati</taxon>
        <taxon>Methanobacteriota</taxon>
        <taxon>Stenosarchaea group</taxon>
        <taxon>Halobacteria</taxon>
        <taxon>Halobacteriales</taxon>
        <taxon>Halobacteriaceae</taxon>
    </lineage>
</organism>
<dbReference type="Proteomes" id="UP000016986">
    <property type="component" value="Unassembled WGS sequence"/>
</dbReference>